<proteinExistence type="inferred from homology"/>
<dbReference type="PANTHER" id="PTHR10050:SF46">
    <property type="entry name" value="PROTEIN O-MANNOSYL-TRANSFERASE 2"/>
    <property type="match status" value="1"/>
</dbReference>
<evidence type="ECO:0000256" key="6">
    <source>
        <dbReference type="ARBA" id="ARBA00022692"/>
    </source>
</evidence>
<dbReference type="PATRIC" id="fig|59561.3.peg.1451"/>
<dbReference type="InterPro" id="IPR003342">
    <property type="entry name" value="ArnT-like_N"/>
</dbReference>
<dbReference type="AlphaFoldDB" id="A0A0W1KJ44"/>
<reference evidence="13 14" key="1">
    <citation type="submission" date="2015-11" db="EMBL/GenBank/DDBJ databases">
        <title>Draft Genome Sequence of the Type Strain Trueperella bernardiae LCDC 89-0504T, Isolated from Blood Culture.</title>
        <authorList>
            <person name="Bernier A.-M."/>
            <person name="Bernard K."/>
        </authorList>
    </citation>
    <scope>NUCLEOTIDE SEQUENCE [LARGE SCALE GENOMIC DNA]</scope>
    <source>
        <strain evidence="13 14">LCDC 89-0504</strain>
    </source>
</reference>
<keyword evidence="4 10" id="KW-0328">Glycosyltransferase</keyword>
<dbReference type="InterPro" id="IPR027005">
    <property type="entry name" value="PMT-like"/>
</dbReference>
<evidence type="ECO:0000256" key="7">
    <source>
        <dbReference type="ARBA" id="ARBA00022989"/>
    </source>
</evidence>
<dbReference type="EC" id="2.4.1.-" evidence="10"/>
<evidence type="ECO:0000256" key="8">
    <source>
        <dbReference type="ARBA" id="ARBA00023136"/>
    </source>
</evidence>
<comment type="subcellular location">
    <subcellularLocation>
        <location evidence="10">Cell membrane</location>
    </subcellularLocation>
    <subcellularLocation>
        <location evidence="1">Endomembrane system</location>
        <topology evidence="1">Multi-pass membrane protein</topology>
    </subcellularLocation>
</comment>
<dbReference type="RefSeq" id="WP_062614027.1">
    <property type="nucleotide sequence ID" value="NZ_CAUPHE010000005.1"/>
</dbReference>
<dbReference type="Pfam" id="PF02366">
    <property type="entry name" value="PMT"/>
    <property type="match status" value="1"/>
</dbReference>
<dbReference type="STRING" id="59561.AQZ59_01459"/>
<feature type="transmembrane region" description="Helical" evidence="10">
    <location>
        <begin position="429"/>
        <end position="445"/>
    </location>
</feature>
<comment type="similarity">
    <text evidence="3 10">Belongs to the glycosyltransferase 39 family.</text>
</comment>
<evidence type="ECO:0000256" key="2">
    <source>
        <dbReference type="ARBA" id="ARBA00004922"/>
    </source>
</evidence>
<evidence type="ECO:0000313" key="13">
    <source>
        <dbReference type="EMBL" id="KTF03671.1"/>
    </source>
</evidence>
<feature type="domain" description="Protein O-mannosyl-transferase C-terminal four TM" evidence="12">
    <location>
        <begin position="338"/>
        <end position="555"/>
    </location>
</feature>
<feature type="transmembrane region" description="Helical" evidence="10">
    <location>
        <begin position="288"/>
        <end position="309"/>
    </location>
</feature>
<name>A0A0W1KJ44_9ACTO</name>
<organism evidence="13 14">
    <name type="scientific">Trueperella bernardiae</name>
    <dbReference type="NCBI Taxonomy" id="59561"/>
    <lineage>
        <taxon>Bacteria</taxon>
        <taxon>Bacillati</taxon>
        <taxon>Actinomycetota</taxon>
        <taxon>Actinomycetes</taxon>
        <taxon>Actinomycetales</taxon>
        <taxon>Actinomycetaceae</taxon>
        <taxon>Trueperella</taxon>
    </lineage>
</organism>
<dbReference type="PANTHER" id="PTHR10050">
    <property type="entry name" value="DOLICHYL-PHOSPHATE-MANNOSE--PROTEIN MANNOSYLTRANSFERASE"/>
    <property type="match status" value="1"/>
</dbReference>
<protein>
    <recommendedName>
        <fullName evidence="9 10">Polyprenol-phosphate-mannose--protein mannosyltransferase</fullName>
        <ecNumber evidence="10">2.4.1.-</ecNumber>
    </recommendedName>
</protein>
<keyword evidence="8 10" id="KW-0472">Membrane</keyword>
<dbReference type="Pfam" id="PF16192">
    <property type="entry name" value="PMT_4TMC"/>
    <property type="match status" value="1"/>
</dbReference>
<evidence type="ECO:0000256" key="1">
    <source>
        <dbReference type="ARBA" id="ARBA00004127"/>
    </source>
</evidence>
<feature type="transmembrane region" description="Helical" evidence="10">
    <location>
        <begin position="234"/>
        <end position="267"/>
    </location>
</feature>
<comment type="pathway">
    <text evidence="2 10">Protein modification; protein glycosylation.</text>
</comment>
<evidence type="ECO:0000256" key="4">
    <source>
        <dbReference type="ARBA" id="ARBA00022676"/>
    </source>
</evidence>
<keyword evidence="7 10" id="KW-1133">Transmembrane helix</keyword>
<feature type="domain" description="ArnT-like N-terminal" evidence="11">
    <location>
        <begin position="39"/>
        <end position="197"/>
    </location>
</feature>
<dbReference type="UniPathway" id="UPA00378"/>
<evidence type="ECO:0000256" key="5">
    <source>
        <dbReference type="ARBA" id="ARBA00022679"/>
    </source>
</evidence>
<keyword evidence="10" id="KW-1003">Cell membrane</keyword>
<keyword evidence="6 10" id="KW-0812">Transmembrane</keyword>
<evidence type="ECO:0000256" key="10">
    <source>
        <dbReference type="RuleBase" id="RU367007"/>
    </source>
</evidence>
<feature type="transmembrane region" description="Helical" evidence="10">
    <location>
        <begin position="127"/>
        <end position="149"/>
    </location>
</feature>
<evidence type="ECO:0000313" key="14">
    <source>
        <dbReference type="Proteomes" id="UP000054404"/>
    </source>
</evidence>
<evidence type="ECO:0000256" key="3">
    <source>
        <dbReference type="ARBA" id="ARBA00007222"/>
    </source>
</evidence>
<evidence type="ECO:0000256" key="9">
    <source>
        <dbReference type="ARBA" id="ARBA00093617"/>
    </source>
</evidence>
<feature type="transmembrane region" description="Helical" evidence="10">
    <location>
        <begin position="451"/>
        <end position="474"/>
    </location>
</feature>
<dbReference type="EMBL" id="LNIZ01000007">
    <property type="protein sequence ID" value="KTF03671.1"/>
    <property type="molecule type" value="Genomic_DNA"/>
</dbReference>
<evidence type="ECO:0000259" key="12">
    <source>
        <dbReference type="Pfam" id="PF16192"/>
    </source>
</evidence>
<feature type="transmembrane region" description="Helical" evidence="10">
    <location>
        <begin position="405"/>
        <end position="422"/>
    </location>
</feature>
<sequence>MHAHLRRENELRGLLGLLPKGASLPAQLRLQGWIVTALATLIAALARLPRLTHPHAMVFDETYYVKGAFSLLNFGYERNWEGEDQNALFVNGDLSAMETAPDRWVHPPFGKWLMGVGMRLFGDDNGFGWRATTAILGVIAVAILVRVALHLFRSVPLAAIAGLAMALDGMGITLSRTGLLDNMVTFFVLAGFWAILRDRDYARERLAARVAWPTGSPGRVDDVWGPHVAFRPWLILAGVFVGLACGVKWSGAYALAVFGLLVFFWGLAARRAIGARLWIGAGLWREGVPAFFQLVPTAIVTYVASWFSWFASPSGWDRQWAVEHTAQLPLPWAPGVVNSFLHWHQATMEFHRGLSSPHTYQSQPWAWIIQFRPVSFFWRAGDDVPAGSCPSDDCVMAITSVGNPFVWWLAALALIVVIAAAIRRDWRAWAILSGYLAMYVPWFFYLDRTIYQFYAVAFLPFVALALAYGVGWAARTLPPLRLIKVTDDTVAPLASGPHEMLPSVVSPLPRTSKAWVLIAVVVGLIVVAALFWMPLWWGTPIPRWFWKLHMWLPSWV</sequence>
<keyword evidence="14" id="KW-1185">Reference proteome</keyword>
<dbReference type="OrthoDB" id="9776737at2"/>
<dbReference type="GO" id="GO:0005886">
    <property type="term" value="C:plasma membrane"/>
    <property type="evidence" value="ECO:0007669"/>
    <property type="project" value="UniProtKB-SubCell"/>
</dbReference>
<evidence type="ECO:0000259" key="11">
    <source>
        <dbReference type="Pfam" id="PF02366"/>
    </source>
</evidence>
<dbReference type="GO" id="GO:0012505">
    <property type="term" value="C:endomembrane system"/>
    <property type="evidence" value="ECO:0007669"/>
    <property type="project" value="UniProtKB-SubCell"/>
</dbReference>
<comment type="function">
    <text evidence="10">Protein O-mannosyltransferase that catalyzes the transfer of a single mannose residue from a polyprenol phospho-mannosyl lipidic donor to the hydroxyl group of selected serine and threonine residues in acceptor proteins.</text>
</comment>
<keyword evidence="5 10" id="KW-0808">Transferase</keyword>
<gene>
    <name evidence="13" type="primary">pmt</name>
    <name evidence="13" type="ORF">AQZ59_01459</name>
</gene>
<dbReference type="InterPro" id="IPR032421">
    <property type="entry name" value="PMT_4TMC"/>
</dbReference>
<feature type="transmembrane region" description="Helical" evidence="10">
    <location>
        <begin position="514"/>
        <end position="537"/>
    </location>
</feature>
<accession>A0A0W1KJ44</accession>
<feature type="transmembrane region" description="Helical" evidence="10">
    <location>
        <begin position="179"/>
        <end position="196"/>
    </location>
</feature>
<dbReference type="GO" id="GO:0004169">
    <property type="term" value="F:dolichyl-phosphate-mannose-protein mannosyltransferase activity"/>
    <property type="evidence" value="ECO:0007669"/>
    <property type="project" value="UniProtKB-UniRule"/>
</dbReference>
<comment type="caution">
    <text evidence="13">The sequence shown here is derived from an EMBL/GenBank/DDBJ whole genome shotgun (WGS) entry which is preliminary data.</text>
</comment>
<dbReference type="Proteomes" id="UP000054404">
    <property type="component" value="Unassembled WGS sequence"/>
</dbReference>